<evidence type="ECO:0000313" key="2">
    <source>
        <dbReference type="Proteomes" id="UP001320119"/>
    </source>
</evidence>
<gene>
    <name evidence="1" type="ORF">MARGE09_P0864</name>
</gene>
<dbReference type="GO" id="GO:0003677">
    <property type="term" value="F:DNA binding"/>
    <property type="evidence" value="ECO:0007669"/>
    <property type="project" value="InterPro"/>
</dbReference>
<dbReference type="EMBL" id="AP023086">
    <property type="protein sequence ID" value="BCD96664.1"/>
    <property type="molecule type" value="Genomic_DNA"/>
</dbReference>
<proteinExistence type="predicted"/>
<dbReference type="KEGG" id="marq:MARGE09_P0864"/>
<protein>
    <recommendedName>
        <fullName evidence="3">DUF2132 domain-containing protein</fullName>
    </recommendedName>
</protein>
<accession>A0AAN2BJ80</accession>
<dbReference type="InterPro" id="IPR036361">
    <property type="entry name" value="SAP_dom_sf"/>
</dbReference>
<dbReference type="InterPro" id="IPR018668">
    <property type="entry name" value="DNA-binding_VF530-like"/>
</dbReference>
<dbReference type="RefSeq" id="WP_236986153.1">
    <property type="nucleotide sequence ID" value="NZ_AP023086.1"/>
</dbReference>
<keyword evidence="2" id="KW-1185">Reference proteome</keyword>
<name>A0AAN2BJ80_9GAMM</name>
<evidence type="ECO:0000313" key="1">
    <source>
        <dbReference type="EMBL" id="BCD96664.1"/>
    </source>
</evidence>
<dbReference type="Gene3D" id="1.10.720.30">
    <property type="entry name" value="SAP domain"/>
    <property type="match status" value="1"/>
</dbReference>
<sequence>MNTSKDPLHGKTLQTIVEQLQAHYGWQGLNDRISIRCFGVDPSVKSSLKFLRKTPWAREKVEALYIKSLKIKSFSRDAE</sequence>
<dbReference type="AlphaFoldDB" id="A0AAN2BJ80"/>
<evidence type="ECO:0008006" key="3">
    <source>
        <dbReference type="Google" id="ProtNLM"/>
    </source>
</evidence>
<dbReference type="Pfam" id="PF09905">
    <property type="entry name" value="VF530"/>
    <property type="match status" value="1"/>
</dbReference>
<reference evidence="1 2" key="1">
    <citation type="journal article" date="2022" name="IScience">
        <title>An ultrasensitive nanofiber-based assay for enzymatic hydrolysis and deep-sea microbial degradation of cellulose.</title>
        <authorList>
            <person name="Tsudome M."/>
            <person name="Tachioka M."/>
            <person name="Miyazaki M."/>
            <person name="Uchimura K."/>
            <person name="Tsuda M."/>
            <person name="Takaki Y."/>
            <person name="Deguchi S."/>
        </authorList>
    </citation>
    <scope>NUCLEOTIDE SEQUENCE [LARGE SCALE GENOMIC DNA]</scope>
    <source>
        <strain evidence="1 2">GE09</strain>
    </source>
</reference>
<dbReference type="Proteomes" id="UP001320119">
    <property type="component" value="Chromosome"/>
</dbReference>
<organism evidence="1 2">
    <name type="scientific">Marinagarivorans cellulosilyticus</name>
    <dbReference type="NCBI Taxonomy" id="2721545"/>
    <lineage>
        <taxon>Bacteria</taxon>
        <taxon>Pseudomonadati</taxon>
        <taxon>Pseudomonadota</taxon>
        <taxon>Gammaproteobacteria</taxon>
        <taxon>Cellvibrionales</taxon>
        <taxon>Cellvibrionaceae</taxon>
        <taxon>Marinagarivorans</taxon>
    </lineage>
</organism>